<dbReference type="GO" id="GO:0140297">
    <property type="term" value="F:DNA-binding transcription factor binding"/>
    <property type="evidence" value="ECO:0007669"/>
    <property type="project" value="TreeGrafter"/>
</dbReference>
<evidence type="ECO:0000256" key="2">
    <source>
        <dbReference type="ARBA" id="ARBA00022737"/>
    </source>
</evidence>
<dbReference type="GO" id="GO:0046872">
    <property type="term" value="F:metal ion binding"/>
    <property type="evidence" value="ECO:0007669"/>
    <property type="project" value="UniProtKB-KW"/>
</dbReference>
<dbReference type="GO" id="GO:0003713">
    <property type="term" value="F:transcription coactivator activity"/>
    <property type="evidence" value="ECO:0007669"/>
    <property type="project" value="TreeGrafter"/>
</dbReference>
<keyword evidence="4 5" id="KW-0440">LIM domain</keyword>
<dbReference type="AlphaFoldDB" id="A0AAD9PT80"/>
<keyword evidence="3 5" id="KW-0862">Zinc</keyword>
<evidence type="ECO:0000256" key="1">
    <source>
        <dbReference type="ARBA" id="ARBA00022723"/>
    </source>
</evidence>
<feature type="domain" description="LIM zinc-binding" evidence="6">
    <location>
        <begin position="7"/>
        <end position="69"/>
    </location>
</feature>
<dbReference type="Pfam" id="PF00412">
    <property type="entry name" value="LIM"/>
    <property type="match status" value="2"/>
</dbReference>
<evidence type="ECO:0000259" key="6">
    <source>
        <dbReference type="PROSITE" id="PS50023"/>
    </source>
</evidence>
<comment type="caution">
    <text evidence="7">The sequence shown here is derived from an EMBL/GenBank/DDBJ whole genome shotgun (WGS) entry which is preliminary data.</text>
</comment>
<evidence type="ECO:0000313" key="7">
    <source>
        <dbReference type="EMBL" id="KAK2548607.1"/>
    </source>
</evidence>
<dbReference type="PROSITE" id="PS00478">
    <property type="entry name" value="LIM_DOMAIN_1"/>
    <property type="match status" value="2"/>
</dbReference>
<sequence length="153" mass="17644">MKAQTKHTCSGCDLPITDRYLLEALGRYWHEGCLKCNCCECKLGDIGSTLYSKSNLILCKRDYLRLFGISGVCASCNKPIAAFEFVMRAAKNTYHIECFSCQVCRQRFRVGEKFYFYNNKVLCWDHYRTEKECERPTDESTMEWKAVALNGGP</sequence>
<dbReference type="FunFam" id="2.10.110.10:FF:000015">
    <property type="entry name" value="LIM domain only 3"/>
    <property type="match status" value="1"/>
</dbReference>
<dbReference type="PANTHER" id="PTHR45787:SF1">
    <property type="entry name" value="LIM ZINC-BINDING DOMAIN-CONTAINING PROTEIN"/>
    <property type="match status" value="1"/>
</dbReference>
<proteinExistence type="predicted"/>
<dbReference type="PANTHER" id="PTHR45787">
    <property type="entry name" value="LD11652P"/>
    <property type="match status" value="1"/>
</dbReference>
<keyword evidence="8" id="KW-1185">Reference proteome</keyword>
<reference evidence="7" key="2">
    <citation type="journal article" date="2023" name="Science">
        <title>Genomic signatures of disease resistance in endangered staghorn corals.</title>
        <authorList>
            <person name="Vollmer S.V."/>
            <person name="Selwyn J.D."/>
            <person name="Despard B.A."/>
            <person name="Roesel C.L."/>
        </authorList>
    </citation>
    <scope>NUCLEOTIDE SEQUENCE</scope>
    <source>
        <strain evidence="7">K2</strain>
    </source>
</reference>
<evidence type="ECO:0000256" key="3">
    <source>
        <dbReference type="ARBA" id="ARBA00022833"/>
    </source>
</evidence>
<evidence type="ECO:0000256" key="4">
    <source>
        <dbReference type="ARBA" id="ARBA00023038"/>
    </source>
</evidence>
<feature type="domain" description="LIM zinc-binding" evidence="6">
    <location>
        <begin position="71"/>
        <end position="133"/>
    </location>
</feature>
<accession>A0AAD9PT80</accession>
<reference evidence="7" key="1">
    <citation type="journal article" date="2023" name="G3 (Bethesda)">
        <title>Whole genome assembly and annotation of the endangered Caribbean coral Acropora cervicornis.</title>
        <authorList>
            <person name="Selwyn J.D."/>
            <person name="Vollmer S.V."/>
        </authorList>
    </citation>
    <scope>NUCLEOTIDE SEQUENCE</scope>
    <source>
        <strain evidence="7">K2</strain>
    </source>
</reference>
<keyword evidence="2" id="KW-0677">Repeat</keyword>
<dbReference type="InterPro" id="IPR050945">
    <property type="entry name" value="LMO_RBTN_TF"/>
</dbReference>
<dbReference type="GO" id="GO:0045944">
    <property type="term" value="P:positive regulation of transcription by RNA polymerase II"/>
    <property type="evidence" value="ECO:0007669"/>
    <property type="project" value="TreeGrafter"/>
</dbReference>
<name>A0AAD9PT80_ACRCE</name>
<dbReference type="EMBL" id="JARQWQ010000142">
    <property type="protein sequence ID" value="KAK2548607.1"/>
    <property type="molecule type" value="Genomic_DNA"/>
</dbReference>
<dbReference type="Gene3D" id="2.10.110.10">
    <property type="entry name" value="Cysteine Rich Protein"/>
    <property type="match status" value="2"/>
</dbReference>
<evidence type="ECO:0000256" key="5">
    <source>
        <dbReference type="PROSITE-ProRule" id="PRU00125"/>
    </source>
</evidence>
<dbReference type="InterPro" id="IPR001781">
    <property type="entry name" value="Znf_LIM"/>
</dbReference>
<dbReference type="SUPFAM" id="SSF57716">
    <property type="entry name" value="Glucocorticoid receptor-like (DNA-binding domain)"/>
    <property type="match status" value="3"/>
</dbReference>
<organism evidence="7 8">
    <name type="scientific">Acropora cervicornis</name>
    <name type="common">Staghorn coral</name>
    <dbReference type="NCBI Taxonomy" id="6130"/>
    <lineage>
        <taxon>Eukaryota</taxon>
        <taxon>Metazoa</taxon>
        <taxon>Cnidaria</taxon>
        <taxon>Anthozoa</taxon>
        <taxon>Hexacorallia</taxon>
        <taxon>Scleractinia</taxon>
        <taxon>Astrocoeniina</taxon>
        <taxon>Acroporidae</taxon>
        <taxon>Acropora</taxon>
    </lineage>
</organism>
<keyword evidence="1 5" id="KW-0479">Metal-binding</keyword>
<gene>
    <name evidence="7" type="ORF">P5673_031130</name>
</gene>
<dbReference type="Proteomes" id="UP001249851">
    <property type="component" value="Unassembled WGS sequence"/>
</dbReference>
<dbReference type="GO" id="GO:0005634">
    <property type="term" value="C:nucleus"/>
    <property type="evidence" value="ECO:0007669"/>
    <property type="project" value="TreeGrafter"/>
</dbReference>
<protein>
    <submittedName>
        <fullName evidence="7">LIM domain only protein 3</fullName>
    </submittedName>
</protein>
<dbReference type="SMART" id="SM00132">
    <property type="entry name" value="LIM"/>
    <property type="match status" value="2"/>
</dbReference>
<evidence type="ECO:0000313" key="8">
    <source>
        <dbReference type="Proteomes" id="UP001249851"/>
    </source>
</evidence>
<dbReference type="PROSITE" id="PS50023">
    <property type="entry name" value="LIM_DOMAIN_2"/>
    <property type="match status" value="2"/>
</dbReference>